<dbReference type="Gene3D" id="2.130.10.10">
    <property type="entry name" value="YVTN repeat-like/Quinoprotein amine dehydrogenase"/>
    <property type="match status" value="4"/>
</dbReference>
<dbReference type="InterPro" id="IPR051242">
    <property type="entry name" value="WD-EF-hand_domain"/>
</dbReference>
<feature type="repeat" description="WD" evidence="3">
    <location>
        <begin position="423"/>
        <end position="464"/>
    </location>
</feature>
<gene>
    <name evidence="7" type="primary">wdr95</name>
</gene>
<dbReference type="InterPro" id="IPR019775">
    <property type="entry name" value="WD40_repeat_CS"/>
</dbReference>
<feature type="repeat" description="WD" evidence="3">
    <location>
        <begin position="511"/>
        <end position="552"/>
    </location>
</feature>
<feature type="repeat" description="WD" evidence="3">
    <location>
        <begin position="562"/>
        <end position="596"/>
    </location>
</feature>
<dbReference type="InterPro" id="IPR002048">
    <property type="entry name" value="EF_hand_dom"/>
</dbReference>
<dbReference type="RefSeq" id="XP_030634021.1">
    <property type="nucleotide sequence ID" value="XM_030778161.1"/>
</dbReference>
<reference evidence="7" key="1">
    <citation type="submission" date="2025-08" db="UniProtKB">
        <authorList>
            <consortium name="RefSeq"/>
        </authorList>
    </citation>
    <scope>IDENTIFICATION</scope>
</reference>
<dbReference type="InterPro" id="IPR001680">
    <property type="entry name" value="WD40_rpt"/>
</dbReference>
<dbReference type="AlphaFoldDB" id="A0A6J2VS66"/>
<dbReference type="PANTHER" id="PTHR44324:SF4">
    <property type="entry name" value="WD40 REPEAT DOMAIN 95"/>
    <property type="match status" value="1"/>
</dbReference>
<keyword evidence="2" id="KW-0677">Repeat</keyword>
<dbReference type="PANTHER" id="PTHR44324">
    <property type="entry name" value="WD40 REPEAT DOMAIN 95"/>
    <property type="match status" value="1"/>
</dbReference>
<evidence type="ECO:0000256" key="4">
    <source>
        <dbReference type="SAM" id="MobiDB-lite"/>
    </source>
</evidence>
<dbReference type="OrthoDB" id="5980302at2759"/>
<dbReference type="GeneID" id="115815197"/>
<feature type="compositionally biased region" description="Basic and acidic residues" evidence="4">
    <location>
        <begin position="18"/>
        <end position="29"/>
    </location>
</feature>
<name>A0A6J2VS66_CHACN</name>
<dbReference type="PROSITE" id="PS50082">
    <property type="entry name" value="WD_REPEATS_2"/>
    <property type="match status" value="5"/>
</dbReference>
<accession>A0A6J2VS66</accession>
<dbReference type="InterPro" id="IPR036322">
    <property type="entry name" value="WD40_repeat_dom_sf"/>
</dbReference>
<dbReference type="InParanoid" id="A0A6J2VS66"/>
<feature type="domain" description="EF-hand" evidence="5">
    <location>
        <begin position="79"/>
        <end position="114"/>
    </location>
</feature>
<organism evidence="6 7">
    <name type="scientific">Chanos chanos</name>
    <name type="common">Milkfish</name>
    <name type="synonym">Mugil chanos</name>
    <dbReference type="NCBI Taxonomy" id="29144"/>
    <lineage>
        <taxon>Eukaryota</taxon>
        <taxon>Metazoa</taxon>
        <taxon>Chordata</taxon>
        <taxon>Craniata</taxon>
        <taxon>Vertebrata</taxon>
        <taxon>Euteleostomi</taxon>
        <taxon>Actinopterygii</taxon>
        <taxon>Neopterygii</taxon>
        <taxon>Teleostei</taxon>
        <taxon>Ostariophysi</taxon>
        <taxon>Gonorynchiformes</taxon>
        <taxon>Chanidae</taxon>
        <taxon>Chanos</taxon>
    </lineage>
</organism>
<keyword evidence="1 3" id="KW-0853">WD repeat</keyword>
<dbReference type="PROSITE" id="PS00678">
    <property type="entry name" value="WD_REPEATS_1"/>
    <property type="match status" value="3"/>
</dbReference>
<feature type="region of interest" description="Disordered" evidence="4">
    <location>
        <begin position="1"/>
        <end position="33"/>
    </location>
</feature>
<evidence type="ECO:0000313" key="6">
    <source>
        <dbReference type="Proteomes" id="UP000504632"/>
    </source>
</evidence>
<evidence type="ECO:0000313" key="7">
    <source>
        <dbReference type="RefSeq" id="XP_030634021.1"/>
    </source>
</evidence>
<evidence type="ECO:0000259" key="5">
    <source>
        <dbReference type="PROSITE" id="PS50222"/>
    </source>
</evidence>
<keyword evidence="6" id="KW-1185">Reference proteome</keyword>
<feature type="repeat" description="WD" evidence="3">
    <location>
        <begin position="655"/>
        <end position="687"/>
    </location>
</feature>
<dbReference type="Pfam" id="PF00400">
    <property type="entry name" value="WD40"/>
    <property type="match status" value="5"/>
</dbReference>
<dbReference type="PROSITE" id="PS50222">
    <property type="entry name" value="EF_HAND_2"/>
    <property type="match status" value="1"/>
</dbReference>
<protein>
    <submittedName>
        <fullName evidence="7">WD repeat-containing protein on Y chromosome</fullName>
    </submittedName>
</protein>
<dbReference type="CTD" id="381693"/>
<evidence type="ECO:0000256" key="1">
    <source>
        <dbReference type="ARBA" id="ARBA00022574"/>
    </source>
</evidence>
<evidence type="ECO:0000256" key="3">
    <source>
        <dbReference type="PROSITE-ProRule" id="PRU00221"/>
    </source>
</evidence>
<proteinExistence type="predicted"/>
<dbReference type="PRINTS" id="PR00320">
    <property type="entry name" value="GPROTEINBRPT"/>
</dbReference>
<evidence type="ECO:0000256" key="2">
    <source>
        <dbReference type="ARBA" id="ARBA00022737"/>
    </source>
</evidence>
<dbReference type="SMART" id="SM00320">
    <property type="entry name" value="WD40"/>
    <property type="match status" value="9"/>
</dbReference>
<dbReference type="SUPFAM" id="SSF50978">
    <property type="entry name" value="WD40 repeat-like"/>
    <property type="match status" value="1"/>
</dbReference>
<feature type="repeat" description="WD" evidence="3">
    <location>
        <begin position="948"/>
        <end position="981"/>
    </location>
</feature>
<dbReference type="InterPro" id="IPR011047">
    <property type="entry name" value="Quinoprotein_ADH-like_sf"/>
</dbReference>
<sequence>MFAELGRMARPGGCGLEKPGEQRQTDERAGQTVKPPEWLERELLRQEHRRHSVALGDRAKLSTQQQCMSNPDYTLCKLKTDVQIQELFMKIDYSGQGRIQWGEFCTYMKLEYTEKEESVSRSRQAAFTLPADRKALSHGEPVLRIHPASDGNIVTVREDGTVNYWSPDLCLKRSKTVFHERPITRKPKWATDFVIMAQYNKLIIGTGDKEIQMYELSSLEPYCQVNSLDTVPLTLDYCHTGPDKCILLYGDVQGCVSIILMTAAGETLRMWKKLPKVENIPNIDIDNAVLSPHVTYIRWKVHEGWVTKVKYYQNIGAVVSTSNDEASALVIGNVHSCAVPSTNIQQQLREIEEICHEGKLKKVTPILGTPQRRAASNQTVFSICKGVMTFDLCKKHNLLVTGGMDRHVRLWNPYTPGKPAGTLKGHTAPVFYLFISSEDQHIVSVSTDNSVKIWDIHDESCLFTAHPRTSLISGDLSACLYSPLVKRLYVATDSLAVLPLKTRSLHHGRVTVSHGESVMCCGYSEAFRQVVSCTEGSVVKVWDVDTGQQVFEYGGAHGHAAITCMAFDLLGRRLVTGGRDGCLKIWNFSNGHCLKTLSRDAGKCAEVCDCTYLKVHRNTFVMSVGWARRIDIYFDSPDDTHHVQRPQSSWPDDMRKGHKEDILCIAACPPSLLATSSRDGEIIVWNLVSGHIQCHFLTPPLSPDCNRAQEYDCFPLSQRLGYDCFPLSQCPGYDCFPLSQRPGYDCFPLSQRPGYDCFPLSQRPRVRLFPTAIVPRVRLFPTVTALRVKLFPTAIVPRVRLFLTAIVPRVRLFPTVTVPGVRLFPTAIVPRWTGDLSRTAVPLLVLDRSVLSLVFLRSGVQGVISHPTTCLISSGPQGYIHFWSVLNGGKFVASFAASRCQQQITKMTVTTDEGTLFTADHVGYIYVYDIKSYAQSLEKKTPKTVNYWRAHVSSITGLQIIEKEQVLLTSSVDYTVRLWSVHGEFIGTFGQTERWSIHTRSSWKHPAVPYEVLTDPLSMPSHSILTGPAGLADSTSSAWAGDQMGAEAEKHSQLRHPPLCISDRDIEEEMNNFSYPPKQGTRLRHEIFKHANKDLSCGDTKAYYNPKYFDIADTPTPFERPDLSLAGIDPFISSFVKEEPAE</sequence>
<dbReference type="GO" id="GO:0005509">
    <property type="term" value="F:calcium ion binding"/>
    <property type="evidence" value="ECO:0007669"/>
    <property type="project" value="InterPro"/>
</dbReference>
<dbReference type="PROSITE" id="PS50294">
    <property type="entry name" value="WD_REPEATS_REGION"/>
    <property type="match status" value="3"/>
</dbReference>
<dbReference type="InterPro" id="IPR020472">
    <property type="entry name" value="WD40_PAC1"/>
</dbReference>
<dbReference type="Proteomes" id="UP000504632">
    <property type="component" value="Chromosome 6"/>
</dbReference>
<dbReference type="SUPFAM" id="SSF50998">
    <property type="entry name" value="Quinoprotein alcohol dehydrogenase-like"/>
    <property type="match status" value="1"/>
</dbReference>
<dbReference type="InterPro" id="IPR015943">
    <property type="entry name" value="WD40/YVTN_repeat-like_dom_sf"/>
</dbReference>